<evidence type="ECO:0000256" key="4">
    <source>
        <dbReference type="ARBA" id="ARBA00013346"/>
    </source>
</evidence>
<evidence type="ECO:0000256" key="3">
    <source>
        <dbReference type="ARBA" id="ARBA00011890"/>
    </source>
</evidence>
<evidence type="ECO:0000313" key="10">
    <source>
        <dbReference type="EMBL" id="PTL38815.1"/>
    </source>
</evidence>
<dbReference type="Proteomes" id="UP000240509">
    <property type="component" value="Unassembled WGS sequence"/>
</dbReference>
<evidence type="ECO:0000313" key="11">
    <source>
        <dbReference type="Proteomes" id="UP000240509"/>
    </source>
</evidence>
<comment type="caution">
    <text evidence="10">The sequence shown here is derived from an EMBL/GenBank/DDBJ whole genome shotgun (WGS) entry which is preliminary data.</text>
</comment>
<dbReference type="GO" id="GO:0005737">
    <property type="term" value="C:cytoplasm"/>
    <property type="evidence" value="ECO:0007669"/>
    <property type="project" value="UniProtKB-SubCell"/>
</dbReference>
<gene>
    <name evidence="10" type="ORF">C6Y45_09255</name>
</gene>
<sequence>MKEGITVDEEIKRYFRQMDRSFYMEHDKDKAHMNRPFSIGHGQTISQPSLVLEMTLALGLEPHHKVLEIGTGSGFQTDLLASFAEEVFTVERIRPLYERAVEKLGQAGFKNIHFRCDNGSNGWPEEAPFDRIMVTAAAETIPHALIDQLKEGGKMIIPVGTFGLQELLQVTKKEDGEIITKKLMYVQFVKLYDE</sequence>
<evidence type="ECO:0000256" key="5">
    <source>
        <dbReference type="ARBA" id="ARBA00022490"/>
    </source>
</evidence>
<evidence type="ECO:0000256" key="6">
    <source>
        <dbReference type="ARBA" id="ARBA00022603"/>
    </source>
</evidence>
<dbReference type="NCBIfam" id="NF001453">
    <property type="entry name" value="PRK00312.1"/>
    <property type="match status" value="1"/>
</dbReference>
<proteinExistence type="inferred from homology"/>
<comment type="similarity">
    <text evidence="2">Belongs to the methyltransferase superfamily. L-isoaspartyl/D-aspartyl protein methyltransferase family.</text>
</comment>
<dbReference type="FunFam" id="3.40.50.150:FF:000010">
    <property type="entry name" value="Protein-L-isoaspartate O-methyltransferase"/>
    <property type="match status" value="1"/>
</dbReference>
<evidence type="ECO:0000256" key="9">
    <source>
        <dbReference type="NCBIfam" id="TIGR00080"/>
    </source>
</evidence>
<dbReference type="GO" id="GO:0030091">
    <property type="term" value="P:protein repair"/>
    <property type="evidence" value="ECO:0007669"/>
    <property type="project" value="UniProtKB-UniRule"/>
</dbReference>
<dbReference type="InterPro" id="IPR029063">
    <property type="entry name" value="SAM-dependent_MTases_sf"/>
</dbReference>
<dbReference type="CDD" id="cd02440">
    <property type="entry name" value="AdoMet_MTases"/>
    <property type="match status" value="1"/>
</dbReference>
<dbReference type="InterPro" id="IPR000682">
    <property type="entry name" value="PCMT"/>
</dbReference>
<keyword evidence="11" id="KW-1185">Reference proteome</keyword>
<dbReference type="Gene3D" id="3.40.50.150">
    <property type="entry name" value="Vaccinia Virus protein VP39"/>
    <property type="match status" value="1"/>
</dbReference>
<dbReference type="PANTHER" id="PTHR11579:SF0">
    <property type="entry name" value="PROTEIN-L-ISOASPARTATE(D-ASPARTATE) O-METHYLTRANSFERASE"/>
    <property type="match status" value="1"/>
</dbReference>
<keyword evidence="8" id="KW-0949">S-adenosyl-L-methionine</keyword>
<accession>A0A2T4U627</accession>
<dbReference type="GO" id="GO:0032259">
    <property type="term" value="P:methylation"/>
    <property type="evidence" value="ECO:0007669"/>
    <property type="project" value="UniProtKB-KW"/>
</dbReference>
<dbReference type="PANTHER" id="PTHR11579">
    <property type="entry name" value="PROTEIN-L-ISOASPARTATE O-METHYLTRANSFERASE"/>
    <property type="match status" value="1"/>
</dbReference>
<evidence type="ECO:0000256" key="7">
    <source>
        <dbReference type="ARBA" id="ARBA00022679"/>
    </source>
</evidence>
<protein>
    <recommendedName>
        <fullName evidence="4 9">Protein-L-isoaspartate O-methyltransferase</fullName>
        <ecNumber evidence="3 9">2.1.1.77</ecNumber>
    </recommendedName>
</protein>
<dbReference type="Pfam" id="PF01135">
    <property type="entry name" value="PCMT"/>
    <property type="match status" value="1"/>
</dbReference>
<dbReference type="RefSeq" id="WP_107584947.1">
    <property type="nucleotide sequence ID" value="NZ_PZJJ01000013.1"/>
</dbReference>
<dbReference type="OrthoDB" id="9772751at2"/>
<dbReference type="EMBL" id="PZJJ01000013">
    <property type="protein sequence ID" value="PTL38815.1"/>
    <property type="molecule type" value="Genomic_DNA"/>
</dbReference>
<keyword evidence="6 10" id="KW-0489">Methyltransferase</keyword>
<dbReference type="EC" id="2.1.1.77" evidence="3 9"/>
<dbReference type="AlphaFoldDB" id="A0A2T4U627"/>
<name>A0A2T4U627_9BACI</name>
<keyword evidence="5" id="KW-0963">Cytoplasm</keyword>
<dbReference type="NCBIfam" id="TIGR00080">
    <property type="entry name" value="pimt"/>
    <property type="match status" value="1"/>
</dbReference>
<dbReference type="PROSITE" id="PS01279">
    <property type="entry name" value="PCMT"/>
    <property type="match status" value="1"/>
</dbReference>
<keyword evidence="7 10" id="KW-0808">Transferase</keyword>
<evidence type="ECO:0000256" key="8">
    <source>
        <dbReference type="ARBA" id="ARBA00022691"/>
    </source>
</evidence>
<evidence type="ECO:0000256" key="1">
    <source>
        <dbReference type="ARBA" id="ARBA00004496"/>
    </source>
</evidence>
<reference evidence="10 11" key="1">
    <citation type="submission" date="2018-03" db="EMBL/GenBank/DDBJ databases">
        <title>Alkalicoccus saliphilus sp. nov., isolated from a mineral pool.</title>
        <authorList>
            <person name="Zhao B."/>
        </authorList>
    </citation>
    <scope>NUCLEOTIDE SEQUENCE [LARGE SCALE GENOMIC DNA]</scope>
    <source>
        <strain evidence="10 11">6AG</strain>
    </source>
</reference>
<dbReference type="GO" id="GO:0004719">
    <property type="term" value="F:protein-L-isoaspartate (D-aspartate) O-methyltransferase activity"/>
    <property type="evidence" value="ECO:0007669"/>
    <property type="project" value="UniProtKB-UniRule"/>
</dbReference>
<evidence type="ECO:0000256" key="2">
    <source>
        <dbReference type="ARBA" id="ARBA00005369"/>
    </source>
</evidence>
<comment type="subcellular location">
    <subcellularLocation>
        <location evidence="1">Cytoplasm</location>
    </subcellularLocation>
</comment>
<organism evidence="10 11">
    <name type="scientific">Alkalicoccus saliphilus</name>
    <dbReference type="NCBI Taxonomy" id="200989"/>
    <lineage>
        <taxon>Bacteria</taxon>
        <taxon>Bacillati</taxon>
        <taxon>Bacillota</taxon>
        <taxon>Bacilli</taxon>
        <taxon>Bacillales</taxon>
        <taxon>Bacillaceae</taxon>
        <taxon>Alkalicoccus</taxon>
    </lineage>
</organism>
<dbReference type="SUPFAM" id="SSF53335">
    <property type="entry name" value="S-adenosyl-L-methionine-dependent methyltransferases"/>
    <property type="match status" value="1"/>
</dbReference>